<dbReference type="SUPFAM" id="SSF51445">
    <property type="entry name" value="(Trans)glycosidases"/>
    <property type="match status" value="1"/>
</dbReference>
<keyword evidence="4" id="KW-1185">Reference proteome</keyword>
<evidence type="ECO:0000259" key="2">
    <source>
        <dbReference type="Pfam" id="PF10435"/>
    </source>
</evidence>
<dbReference type="EMBL" id="BAUU01000001">
    <property type="protein sequence ID" value="GAE28777.1"/>
    <property type="molecule type" value="Genomic_DNA"/>
</dbReference>
<dbReference type="InterPro" id="IPR031330">
    <property type="entry name" value="Gly_Hdrlase_35_cat"/>
</dbReference>
<dbReference type="Proteomes" id="UP000018895">
    <property type="component" value="Unassembled WGS sequence"/>
</dbReference>
<reference evidence="3" key="1">
    <citation type="journal article" date="2014" name="Genome Announc.">
        <title>Draft Genome Sequences of Three Alkaliphilic Bacillus Strains, Bacillus wakoensis JCM 9140T, Bacillus akibai JCM 9157T, and Bacillus hemicellulosilyticus JCM 9152T.</title>
        <authorList>
            <person name="Yuki M."/>
            <person name="Oshima K."/>
            <person name="Suda W."/>
            <person name="Oshida Y."/>
            <person name="Kitamura K."/>
            <person name="Iida T."/>
            <person name="Hattori M."/>
            <person name="Ohkuma M."/>
        </authorList>
    </citation>
    <scope>NUCLEOTIDE SEQUENCE [LARGE SCALE GENOMIC DNA]</scope>
    <source>
        <strain evidence="3">JCM 9152</strain>
    </source>
</reference>
<dbReference type="AlphaFoldDB" id="W4Q9W7"/>
<organism evidence="3 4">
    <name type="scientific">Halalkalibacter hemicellulosilyticusJCM 9152</name>
    <dbReference type="NCBI Taxonomy" id="1236971"/>
    <lineage>
        <taxon>Bacteria</taxon>
        <taxon>Bacillati</taxon>
        <taxon>Bacillota</taxon>
        <taxon>Bacilli</taxon>
        <taxon>Bacillales</taxon>
        <taxon>Bacillaceae</taxon>
        <taxon>Halalkalibacter</taxon>
    </lineage>
</organism>
<evidence type="ECO:0000313" key="3">
    <source>
        <dbReference type="EMBL" id="GAE28777.1"/>
    </source>
</evidence>
<dbReference type="InterPro" id="IPR017853">
    <property type="entry name" value="GH"/>
</dbReference>
<evidence type="ECO:0000259" key="1">
    <source>
        <dbReference type="Pfam" id="PF01301"/>
    </source>
</evidence>
<name>W4Q9W7_9BACI</name>
<dbReference type="InterPro" id="IPR037110">
    <property type="entry name" value="Betagal_dom2_sf"/>
</dbReference>
<dbReference type="Gene3D" id="3.20.20.80">
    <property type="entry name" value="Glycosidases"/>
    <property type="match status" value="1"/>
</dbReference>
<accession>W4Q9W7</accession>
<dbReference type="Pfam" id="PF10435">
    <property type="entry name" value="BetaGal_dom2"/>
    <property type="match status" value="1"/>
</dbReference>
<dbReference type="STRING" id="1236971.JCM9152_110"/>
<gene>
    <name evidence="3" type="ORF">JCM9152_110</name>
</gene>
<sequence>MTYEAFTPKYPASSLPYACCEMGGGMTVFYKYRFQLPYESVDAMANMKVAGGCNFVGYYVFHGGSHPKGKKTAFLNETATPKISYDYQAPIGEFGQVRESYKRLKRQHYLYQECEQTLTKMKTVLPENAEQITPTDVDTLRYAVRADGHRGFLFINNYQDHVKLKHQENFAIVLELEEKRIRVPQQGTMSLEKGESCILPFHLSLSGCTLLYATTQYMTQVEYEEEVYHFFFTPKGMSPEYSVDKKGIVAVYTDAKVVNGKAAYVIKGEELMNHPVVLECEGGKRVHVCTLTHEESLDFWKVSLDGQERAIVTNAGVLVDQNRFRLECQGQSPFELKAFPAFRDTISSREHQIVHLGQSGIFHTYRCTLSEQVVECEVDQVSDAKVKVRVPNVAFEGVKELLLNVDYEGDIGYAFIDGELIHDNFCNEATWQIGLSTHEEAIKEKGMYLYISPLKGDSYVQSDSPMAARSEVARRQVAKIKSVWLSSVVEMKLVDY</sequence>
<evidence type="ECO:0000313" key="4">
    <source>
        <dbReference type="Proteomes" id="UP000018895"/>
    </source>
</evidence>
<proteinExistence type="predicted"/>
<dbReference type="Gene3D" id="2.102.20.10">
    <property type="entry name" value="Beta-galactosidase, domain 2"/>
    <property type="match status" value="1"/>
</dbReference>
<feature type="domain" description="Beta-galactosidase" evidence="2">
    <location>
        <begin position="149"/>
        <end position="261"/>
    </location>
</feature>
<dbReference type="Pfam" id="PF01301">
    <property type="entry name" value="Glyco_hydro_35"/>
    <property type="match status" value="1"/>
</dbReference>
<feature type="domain" description="Glycoside hydrolase 35 catalytic" evidence="1">
    <location>
        <begin position="14"/>
        <end position="108"/>
    </location>
</feature>
<dbReference type="InterPro" id="IPR018954">
    <property type="entry name" value="Betagal_dom2"/>
</dbReference>
<protein>
    <submittedName>
        <fullName evidence="3">Beta-galactosidase</fullName>
    </submittedName>
</protein>
<comment type="caution">
    <text evidence="3">The sequence shown here is derived from an EMBL/GenBank/DDBJ whole genome shotgun (WGS) entry which is preliminary data.</text>
</comment>